<dbReference type="AlphaFoldDB" id="A0A251YIF2"/>
<dbReference type="Pfam" id="PF20117">
    <property type="entry name" value="DUF6507"/>
    <property type="match status" value="1"/>
</dbReference>
<organism evidence="1 2">
    <name type="scientific">Clavibacter michiganensis</name>
    <dbReference type="NCBI Taxonomy" id="28447"/>
    <lineage>
        <taxon>Bacteria</taxon>
        <taxon>Bacillati</taxon>
        <taxon>Actinomycetota</taxon>
        <taxon>Actinomycetes</taxon>
        <taxon>Micrococcales</taxon>
        <taxon>Microbacteriaceae</taxon>
        <taxon>Clavibacter</taxon>
    </lineage>
</organism>
<proteinExistence type="predicted"/>
<reference evidence="1 2" key="1">
    <citation type="submission" date="2016-08" db="EMBL/GenBank/DDBJ databases">
        <title>Genome sequence of Clavibacter michiganensis spp strain CFBP8017.</title>
        <authorList>
            <person name="Thapa S.P."/>
            <person name="Coaker G."/>
            <person name="Jacques M.-A."/>
        </authorList>
    </citation>
    <scope>NUCLEOTIDE SEQUENCE [LARGE SCALE GENOMIC DNA]</scope>
    <source>
        <strain evidence="1">CFBP8017</strain>
    </source>
</reference>
<dbReference type="InterPro" id="IPR045436">
    <property type="entry name" value="DUF6507"/>
</dbReference>
<comment type="caution">
    <text evidence="1">The sequence shown here is derived from an EMBL/GenBank/DDBJ whole genome shotgun (WGS) entry which is preliminary data.</text>
</comment>
<dbReference type="RefSeq" id="WP_086517172.1">
    <property type="nucleotide sequence ID" value="NZ_MDJY01000034.1"/>
</dbReference>
<evidence type="ECO:0000313" key="1">
    <source>
        <dbReference type="EMBL" id="OUE24016.1"/>
    </source>
</evidence>
<dbReference type="EMBL" id="MDJY01000034">
    <property type="protein sequence ID" value="OUE24016.1"/>
    <property type="molecule type" value="Genomic_DNA"/>
</dbReference>
<dbReference type="Proteomes" id="UP000195011">
    <property type="component" value="Unassembled WGS sequence"/>
</dbReference>
<sequence>MTGQASGNGWRIDPATARAVLTGTRNDLSGLDTAKAAVDKAIEGASAVVGPKTAAALARIRENPFLSRVGEVDSAVGNVIDQTKLALDAYVQGDDEMATHLSQGPDR</sequence>
<gene>
    <name evidence="1" type="ORF">BFL36_06510</name>
</gene>
<evidence type="ECO:0000313" key="2">
    <source>
        <dbReference type="Proteomes" id="UP000195011"/>
    </source>
</evidence>
<accession>A0A251YIF2</accession>
<protein>
    <submittedName>
        <fullName evidence="1">Uncharacterized protein</fullName>
    </submittedName>
</protein>
<name>A0A251YIF2_9MICO</name>